<dbReference type="AlphaFoldDB" id="A0A197JH77"/>
<evidence type="ECO:0000313" key="2">
    <source>
        <dbReference type="Proteomes" id="UP000078512"/>
    </source>
</evidence>
<gene>
    <name evidence="1" type="ORF">K457DRAFT_843187</name>
</gene>
<keyword evidence="2" id="KW-1185">Reference proteome</keyword>
<accession>A0A197JH77</accession>
<organism evidence="1 2">
    <name type="scientific">Linnemannia elongata AG-77</name>
    <dbReference type="NCBI Taxonomy" id="1314771"/>
    <lineage>
        <taxon>Eukaryota</taxon>
        <taxon>Fungi</taxon>
        <taxon>Fungi incertae sedis</taxon>
        <taxon>Mucoromycota</taxon>
        <taxon>Mortierellomycotina</taxon>
        <taxon>Mortierellomycetes</taxon>
        <taxon>Mortierellales</taxon>
        <taxon>Mortierellaceae</taxon>
        <taxon>Linnemannia</taxon>
    </lineage>
</organism>
<reference evidence="1 2" key="1">
    <citation type="submission" date="2016-05" db="EMBL/GenBank/DDBJ databases">
        <title>Genome sequencing reveals origins of a unique bacterial endosymbiosis in the earliest lineages of terrestrial Fungi.</title>
        <authorList>
            <consortium name="DOE Joint Genome Institute"/>
            <person name="Uehling J."/>
            <person name="Gryganskyi A."/>
            <person name="Hameed K."/>
            <person name="Tschaplinski T."/>
            <person name="Misztal P."/>
            <person name="Wu S."/>
            <person name="Desiro A."/>
            <person name="Vande Pol N."/>
            <person name="Du Z.-Y."/>
            <person name="Zienkiewicz A."/>
            <person name="Zienkiewicz K."/>
            <person name="Morin E."/>
            <person name="Tisserant E."/>
            <person name="Splivallo R."/>
            <person name="Hainaut M."/>
            <person name="Henrissat B."/>
            <person name="Ohm R."/>
            <person name="Kuo A."/>
            <person name="Yan J."/>
            <person name="Lipzen A."/>
            <person name="Nolan M."/>
            <person name="Labutti K."/>
            <person name="Barry K."/>
            <person name="Goldstein A."/>
            <person name="Labbe J."/>
            <person name="Schadt C."/>
            <person name="Tuskan G."/>
            <person name="Grigoriev I."/>
            <person name="Martin F."/>
            <person name="Vilgalys R."/>
            <person name="Bonito G."/>
        </authorList>
    </citation>
    <scope>NUCLEOTIDE SEQUENCE [LARGE SCALE GENOMIC DNA]</scope>
    <source>
        <strain evidence="1 2">AG-77</strain>
    </source>
</reference>
<sequence>MAWSFQHCGGNTSLSRLFVTLFFSSSHLPRTHFLLLLLSSSRVLLLFCHCHDALCSAPQTRIGGYLTTTNAFIIELGS</sequence>
<name>A0A197JH77_9FUNG</name>
<evidence type="ECO:0000313" key="1">
    <source>
        <dbReference type="EMBL" id="OAQ24343.1"/>
    </source>
</evidence>
<dbReference type="Proteomes" id="UP000078512">
    <property type="component" value="Unassembled WGS sequence"/>
</dbReference>
<proteinExistence type="predicted"/>
<protein>
    <submittedName>
        <fullName evidence="1">Uncharacterized protein</fullName>
    </submittedName>
</protein>
<dbReference type="EMBL" id="KV442096">
    <property type="protein sequence ID" value="OAQ24343.1"/>
    <property type="molecule type" value="Genomic_DNA"/>
</dbReference>